<dbReference type="PANTHER" id="PTHR15723:SF0">
    <property type="entry name" value="CARBOHYDRATE SULFOTRANSFERASE 15"/>
    <property type="match status" value="1"/>
</dbReference>
<dbReference type="GO" id="GO:0050659">
    <property type="term" value="F:N-acetylgalactosamine 4-sulfate 6-O-sulfotransferase activity"/>
    <property type="evidence" value="ECO:0007669"/>
    <property type="project" value="TreeGrafter"/>
</dbReference>
<dbReference type="GO" id="GO:0019319">
    <property type="term" value="P:hexose biosynthetic process"/>
    <property type="evidence" value="ECO:0007669"/>
    <property type="project" value="TreeGrafter"/>
</dbReference>
<evidence type="ECO:0000313" key="1">
    <source>
        <dbReference type="EMBL" id="GFH30371.1"/>
    </source>
</evidence>
<dbReference type="EMBL" id="BLLF01004861">
    <property type="protein sequence ID" value="GFH30371.1"/>
    <property type="molecule type" value="Genomic_DNA"/>
</dbReference>
<reference evidence="1 2" key="1">
    <citation type="submission" date="2020-02" db="EMBL/GenBank/DDBJ databases">
        <title>Draft genome sequence of Haematococcus lacustris strain NIES-144.</title>
        <authorList>
            <person name="Morimoto D."/>
            <person name="Nakagawa S."/>
            <person name="Yoshida T."/>
            <person name="Sawayama S."/>
        </authorList>
    </citation>
    <scope>NUCLEOTIDE SEQUENCE [LARGE SCALE GENOMIC DNA]</scope>
    <source>
        <strain evidence="1 2">NIES-144</strain>
    </source>
</reference>
<gene>
    <name evidence="1" type="ORF">HaLaN_29215</name>
</gene>
<keyword evidence="2" id="KW-1185">Reference proteome</keyword>
<accession>A0A6A0ADM5</accession>
<feature type="non-terminal residue" evidence="1">
    <location>
        <position position="1"/>
    </location>
</feature>
<feature type="non-terminal residue" evidence="1">
    <location>
        <position position="82"/>
    </location>
</feature>
<organism evidence="1 2">
    <name type="scientific">Haematococcus lacustris</name>
    <name type="common">Green alga</name>
    <name type="synonym">Haematococcus pluvialis</name>
    <dbReference type="NCBI Taxonomy" id="44745"/>
    <lineage>
        <taxon>Eukaryota</taxon>
        <taxon>Viridiplantae</taxon>
        <taxon>Chlorophyta</taxon>
        <taxon>core chlorophytes</taxon>
        <taxon>Chlorophyceae</taxon>
        <taxon>CS clade</taxon>
        <taxon>Chlamydomonadales</taxon>
        <taxon>Haematococcaceae</taxon>
        <taxon>Haematococcus</taxon>
    </lineage>
</organism>
<sequence length="82" mass="9793">MVRDPIERMYSNYMGVKNVYERYGRTSHGFTLFVNEQLAAWRACLDGTNLLFESLSQREEAVFYHCDQLFRGLYAPYLKIWL</sequence>
<dbReference type="AlphaFoldDB" id="A0A6A0ADM5"/>
<dbReference type="Proteomes" id="UP000485058">
    <property type="component" value="Unassembled WGS sequence"/>
</dbReference>
<dbReference type="InterPro" id="IPR052654">
    <property type="entry name" value="CS_Sulfotransferase"/>
</dbReference>
<evidence type="ECO:0000313" key="2">
    <source>
        <dbReference type="Proteomes" id="UP000485058"/>
    </source>
</evidence>
<proteinExistence type="predicted"/>
<comment type="caution">
    <text evidence="1">The sequence shown here is derived from an EMBL/GenBank/DDBJ whole genome shotgun (WGS) entry which is preliminary data.</text>
</comment>
<protein>
    <submittedName>
        <fullName evidence="1">Sulfotransferase</fullName>
    </submittedName>
</protein>
<keyword evidence="1" id="KW-0808">Transferase</keyword>
<name>A0A6A0ADM5_HAELA</name>
<dbReference type="PANTHER" id="PTHR15723">
    <property type="entry name" value="CARBOHYDRATE SULFOTRANSFERASE 15"/>
    <property type="match status" value="1"/>
</dbReference>